<dbReference type="Proteomes" id="UP000663855">
    <property type="component" value="Unassembled WGS sequence"/>
</dbReference>
<name>A0A815KZF4_9BILA</name>
<dbReference type="Proteomes" id="UP000681967">
    <property type="component" value="Unassembled WGS sequence"/>
</dbReference>
<dbReference type="EMBL" id="CAJOBJ010004656">
    <property type="protein sequence ID" value="CAF4007411.1"/>
    <property type="molecule type" value="Genomic_DNA"/>
</dbReference>
<dbReference type="Proteomes" id="UP000676336">
    <property type="component" value="Unassembled WGS sequence"/>
</dbReference>
<dbReference type="PROSITE" id="PS51450">
    <property type="entry name" value="LRR"/>
    <property type="match status" value="1"/>
</dbReference>
<keyword evidence="1" id="KW-0175">Coiled coil</keyword>
<evidence type="ECO:0000313" key="3">
    <source>
        <dbReference type="EMBL" id="CAF1603847.1"/>
    </source>
</evidence>
<evidence type="ECO:0000313" key="8">
    <source>
        <dbReference type="Proteomes" id="UP000663855"/>
    </source>
</evidence>
<dbReference type="Proteomes" id="UP000681720">
    <property type="component" value="Unassembled WGS sequence"/>
</dbReference>
<evidence type="ECO:0000313" key="2">
    <source>
        <dbReference type="EMBL" id="CAF1403093.1"/>
    </source>
</evidence>
<dbReference type="OrthoDB" id="10053499at2759"/>
<evidence type="ECO:0000256" key="1">
    <source>
        <dbReference type="SAM" id="Coils"/>
    </source>
</evidence>
<organism evidence="2 8">
    <name type="scientific">Rotaria magnacalcarata</name>
    <dbReference type="NCBI Taxonomy" id="392030"/>
    <lineage>
        <taxon>Eukaryota</taxon>
        <taxon>Metazoa</taxon>
        <taxon>Spiralia</taxon>
        <taxon>Gnathifera</taxon>
        <taxon>Rotifera</taxon>
        <taxon>Eurotatoria</taxon>
        <taxon>Bdelloidea</taxon>
        <taxon>Philodinida</taxon>
        <taxon>Philodinidae</taxon>
        <taxon>Rotaria</taxon>
    </lineage>
</organism>
<dbReference type="EMBL" id="CAJNRE010005760">
    <property type="protein sequence ID" value="CAF2049343.1"/>
    <property type="molecule type" value="Genomic_DNA"/>
</dbReference>
<protein>
    <submittedName>
        <fullName evidence="2">Uncharacterized protein</fullName>
    </submittedName>
</protein>
<evidence type="ECO:0000313" key="7">
    <source>
        <dbReference type="EMBL" id="CAF4034365.1"/>
    </source>
</evidence>
<sequence length="412" mass="47451">MNVEQVLKEKIQKLIDDNPEQEPKRIRVFATANDVNDQLKQRLEQARSDHSDEERLVVIPYNLGNSHLTGIFTEFNRDNQLERAVYVNPVSGSNDIPNQLQEYFNEIFPGAHLQLATCEYVGDRNLSIFLTIKNLLALVKESIFTAHQSSNMTNEQNQPIICQQKDQDIHKSLFSQDNRSKCSDSIDVATSNDTHTLQLPVKVSEKEETFDAFDRQSRDSKTTRAIDPRKEISQSDKLTVDDDHLISEAFADKKETSSMSKSYEELKEQLEEHFDDLDISSEDDLIEKIAMKKQRIKELAEQGNHDSVRQREESLKKLEKVQLLMNEIKKIETSQVSDDVQTLKVRKDAAFGKHDIKDENHLKQLIIEKKQRIETLKSQGKLNSLRLRENSLVELENLQLLVNKINALSPAE</sequence>
<dbReference type="Proteomes" id="UP000663824">
    <property type="component" value="Unassembled WGS sequence"/>
</dbReference>
<reference evidence="2" key="1">
    <citation type="submission" date="2021-02" db="EMBL/GenBank/DDBJ databases">
        <authorList>
            <person name="Nowell W R."/>
        </authorList>
    </citation>
    <scope>NUCLEOTIDE SEQUENCE</scope>
</reference>
<evidence type="ECO:0000313" key="4">
    <source>
        <dbReference type="EMBL" id="CAF2049343.1"/>
    </source>
</evidence>
<feature type="coiled-coil region" evidence="1">
    <location>
        <begin position="29"/>
        <end position="56"/>
    </location>
</feature>
<dbReference type="EMBL" id="CAJOBH010005746">
    <property type="protein sequence ID" value="CAF4034365.1"/>
    <property type="molecule type" value="Genomic_DNA"/>
</dbReference>
<comment type="caution">
    <text evidence="2">The sequence shown here is derived from an EMBL/GenBank/DDBJ whole genome shotgun (WGS) entry which is preliminary data.</text>
</comment>
<accession>A0A815KZF4</accession>
<feature type="coiled-coil region" evidence="1">
    <location>
        <begin position="253"/>
        <end position="302"/>
    </location>
</feature>
<dbReference type="EMBL" id="CAJOBI010004670">
    <property type="protein sequence ID" value="CAF4009316.1"/>
    <property type="molecule type" value="Genomic_DNA"/>
</dbReference>
<proteinExistence type="predicted"/>
<dbReference type="InterPro" id="IPR001611">
    <property type="entry name" value="Leu-rich_rpt"/>
</dbReference>
<gene>
    <name evidence="7" type="ORF">BYL167_LOCUS15515</name>
    <name evidence="2" type="ORF">CJN711_LOCUS22069</name>
    <name evidence="5" type="ORF">GIL414_LOCUS12110</name>
    <name evidence="3" type="ORF">KQP761_LOCUS22596</name>
    <name evidence="4" type="ORF">MBJ925_LOCUS12721</name>
    <name evidence="6" type="ORF">SMN809_LOCUS12387</name>
</gene>
<dbReference type="Proteomes" id="UP000663834">
    <property type="component" value="Unassembled WGS sequence"/>
</dbReference>
<evidence type="ECO:0000313" key="6">
    <source>
        <dbReference type="EMBL" id="CAF4009316.1"/>
    </source>
</evidence>
<dbReference type="EMBL" id="CAJNOW010011852">
    <property type="protein sequence ID" value="CAF1603847.1"/>
    <property type="molecule type" value="Genomic_DNA"/>
</dbReference>
<dbReference type="AlphaFoldDB" id="A0A815KZF4"/>
<evidence type="ECO:0000313" key="5">
    <source>
        <dbReference type="EMBL" id="CAF4007411.1"/>
    </source>
</evidence>
<dbReference type="EMBL" id="CAJNOV010010376">
    <property type="protein sequence ID" value="CAF1403093.1"/>
    <property type="molecule type" value="Genomic_DNA"/>
</dbReference>